<reference evidence="2 3" key="1">
    <citation type="submission" date="2019-09" db="EMBL/GenBank/DDBJ databases">
        <title>Genome sequence of Adhaeribacter sp. M2.</title>
        <authorList>
            <person name="Srinivasan S."/>
        </authorList>
    </citation>
    <scope>NUCLEOTIDE SEQUENCE [LARGE SCALE GENOMIC DNA]</scope>
    <source>
        <strain evidence="2 3">M2</strain>
    </source>
</reference>
<dbReference type="RefSeq" id="WP_150904607.1">
    <property type="nucleotide sequence ID" value="NZ_VTWT01000007.1"/>
</dbReference>
<comment type="caution">
    <text evidence="2">The sequence shown here is derived from an EMBL/GenBank/DDBJ whole genome shotgun (WGS) entry which is preliminary data.</text>
</comment>
<evidence type="ECO:0000256" key="1">
    <source>
        <dbReference type="SAM" id="SignalP"/>
    </source>
</evidence>
<gene>
    <name evidence="2" type="ORF">F0P94_14490</name>
</gene>
<feature type="chain" id="PRO_5025012845" evidence="1">
    <location>
        <begin position="29"/>
        <end position="303"/>
    </location>
</feature>
<accession>A0A5N1IQF9</accession>
<dbReference type="EMBL" id="VTWT01000007">
    <property type="protein sequence ID" value="KAA9331998.1"/>
    <property type="molecule type" value="Genomic_DNA"/>
</dbReference>
<dbReference type="Gene3D" id="3.30.2010.10">
    <property type="entry name" value="Metalloproteases ('zincins'), catalytic domain"/>
    <property type="match status" value="1"/>
</dbReference>
<dbReference type="AlphaFoldDB" id="A0A5N1IQF9"/>
<dbReference type="Proteomes" id="UP000326570">
    <property type="component" value="Unassembled WGS sequence"/>
</dbReference>
<protein>
    <submittedName>
        <fullName evidence="2">Membrane-binding protein</fullName>
    </submittedName>
</protein>
<evidence type="ECO:0000313" key="3">
    <source>
        <dbReference type="Proteomes" id="UP000326570"/>
    </source>
</evidence>
<name>A0A5N1IQF9_9BACT</name>
<feature type="signal peptide" evidence="1">
    <location>
        <begin position="1"/>
        <end position="28"/>
    </location>
</feature>
<keyword evidence="3" id="KW-1185">Reference proteome</keyword>
<evidence type="ECO:0000313" key="2">
    <source>
        <dbReference type="EMBL" id="KAA9331998.1"/>
    </source>
</evidence>
<organism evidence="2 3">
    <name type="scientific">Adhaeribacter soli</name>
    <dbReference type="NCBI Taxonomy" id="2607655"/>
    <lineage>
        <taxon>Bacteria</taxon>
        <taxon>Pseudomonadati</taxon>
        <taxon>Bacteroidota</taxon>
        <taxon>Cytophagia</taxon>
        <taxon>Cytophagales</taxon>
        <taxon>Hymenobacteraceae</taxon>
        <taxon>Adhaeribacter</taxon>
    </lineage>
</organism>
<sequence length="303" mass="33576">MNKKIRYYYIALLLGLTTLSTTPQIAFAQQNNRTAKIRGARDIVKEIIDVVGLTPRFEMREANIDNAAAVILNGQRYILYNTRFLNEVNNASRTDWAAVSILAHEIGHHLNGHTLVRGGSNPADELEADEFSGFVLRKMGASLADAQAAMAVLSDDRDSHTHPGRTSRLAAIGNGWRNANNQMLATNSVVSDKPAQVRNIPKTKAVITQVQPKQAPAQQVALDNRFILSKVTFKNAPKEEYFITTRGNLVRVKDNQLLVIGQLTQTNHEDFPFMVQGSQIAPLFVSKTGIIYNQQGKKLGWLS</sequence>
<proteinExistence type="predicted"/>
<keyword evidence="1" id="KW-0732">Signal</keyword>